<keyword evidence="4" id="KW-0378">Hydrolase</keyword>
<evidence type="ECO:0000256" key="4">
    <source>
        <dbReference type="ARBA" id="ARBA00022801"/>
    </source>
</evidence>
<keyword evidence="5" id="KW-0233">DNA recombination</keyword>
<dbReference type="Gene3D" id="3.30.40.10">
    <property type="entry name" value="Zinc/RING finger domain, C3HC4 (zinc finger)"/>
    <property type="match status" value="1"/>
</dbReference>
<evidence type="ECO:0000256" key="1">
    <source>
        <dbReference type="ARBA" id="ARBA00022722"/>
    </source>
</evidence>
<evidence type="ECO:0000256" key="5">
    <source>
        <dbReference type="ARBA" id="ARBA00023172"/>
    </source>
</evidence>
<gene>
    <name evidence="9" type="ORF">BAUCODRAFT_47071</name>
</gene>
<dbReference type="GO" id="GO:0033557">
    <property type="term" value="C:Slx1-Slx4 complex"/>
    <property type="evidence" value="ECO:0007669"/>
    <property type="project" value="InterPro"/>
</dbReference>
<dbReference type="GO" id="GO:0017108">
    <property type="term" value="F:5'-flap endonuclease activity"/>
    <property type="evidence" value="ECO:0007669"/>
    <property type="project" value="InterPro"/>
</dbReference>
<feature type="domain" description="GIY-YIG" evidence="8">
    <location>
        <begin position="3"/>
        <end position="85"/>
    </location>
</feature>
<dbReference type="InterPro" id="IPR013083">
    <property type="entry name" value="Znf_RING/FYVE/PHD"/>
</dbReference>
<keyword evidence="6" id="KW-0234">DNA repair</keyword>
<dbReference type="OrthoDB" id="24645at2759"/>
<dbReference type="InterPro" id="IPR048749">
    <property type="entry name" value="SLX1_C"/>
</dbReference>
<dbReference type="STRING" id="717646.M2N427"/>
<dbReference type="GO" id="GO:0008821">
    <property type="term" value="F:crossover junction DNA endonuclease activity"/>
    <property type="evidence" value="ECO:0007669"/>
    <property type="project" value="TreeGrafter"/>
</dbReference>
<dbReference type="AlphaFoldDB" id="M2N427"/>
<evidence type="ECO:0000256" key="7">
    <source>
        <dbReference type="ARBA" id="ARBA00023242"/>
    </source>
</evidence>
<dbReference type="KEGG" id="bcom:BAUCODRAFT_47071"/>
<keyword evidence="10" id="KW-1185">Reference proteome</keyword>
<sequence>IPAYYACYLLRSTVRHQSLYVGSTPNPVRRLKQHNGIAPGGAVRTSRDTLRPWEMTCLVSGFPSKIAALQFEWAWQNPQLTRHITADTRLAQARTNTRISPKTGKVRKRPGRPRLSLTDRLANLHLLLRAPSFERWPLKVTFYAEDVFRVWSKWTSQHLERLRPGISVALDDCARSHSDNHILNPDRPTGISAIDVTYRTLKPHVDKSRRLFDNAEWVNCAVCAEGLPASGASTLICPTEGCNAMSHVECLSARFLAVEHDQDAIVPISGSCPGCGSQLQWVDLVKELSLRMRGPKQLEALFKARRKAK</sequence>
<dbReference type="HOGENOM" id="CLU_030739_1_1_1"/>
<organism evidence="9 10">
    <name type="scientific">Baudoinia panamericana (strain UAMH 10762)</name>
    <name type="common">Angels' share fungus</name>
    <name type="synonym">Baudoinia compniacensis (strain UAMH 10762)</name>
    <dbReference type="NCBI Taxonomy" id="717646"/>
    <lineage>
        <taxon>Eukaryota</taxon>
        <taxon>Fungi</taxon>
        <taxon>Dikarya</taxon>
        <taxon>Ascomycota</taxon>
        <taxon>Pezizomycotina</taxon>
        <taxon>Dothideomycetes</taxon>
        <taxon>Dothideomycetidae</taxon>
        <taxon>Mycosphaerellales</taxon>
        <taxon>Teratosphaeriaceae</taxon>
        <taxon>Baudoinia</taxon>
    </lineage>
</organism>
<dbReference type="GeneID" id="19114664"/>
<evidence type="ECO:0000313" key="10">
    <source>
        <dbReference type="Proteomes" id="UP000011761"/>
    </source>
</evidence>
<feature type="non-terminal residue" evidence="9">
    <location>
        <position position="1"/>
    </location>
</feature>
<keyword evidence="1" id="KW-0540">Nuclease</keyword>
<dbReference type="FunFam" id="3.40.1440.10:FF:000006">
    <property type="entry name" value="Structure-specific endonuclease subunit SLX1"/>
    <property type="match status" value="1"/>
</dbReference>
<dbReference type="InterPro" id="IPR050381">
    <property type="entry name" value="SLX1_endonuclease"/>
</dbReference>
<evidence type="ECO:0000313" key="9">
    <source>
        <dbReference type="EMBL" id="EMC93774.1"/>
    </source>
</evidence>
<dbReference type="HAMAP" id="MF_03100">
    <property type="entry name" value="Endonuc_su_Slx1"/>
    <property type="match status" value="1"/>
</dbReference>
<evidence type="ECO:0000256" key="6">
    <source>
        <dbReference type="ARBA" id="ARBA00023204"/>
    </source>
</evidence>
<reference evidence="9 10" key="1">
    <citation type="journal article" date="2012" name="PLoS Pathog.">
        <title>Diverse lifestyles and strategies of plant pathogenesis encoded in the genomes of eighteen Dothideomycetes fungi.</title>
        <authorList>
            <person name="Ohm R.A."/>
            <person name="Feau N."/>
            <person name="Henrissat B."/>
            <person name="Schoch C.L."/>
            <person name="Horwitz B.A."/>
            <person name="Barry K.W."/>
            <person name="Condon B.J."/>
            <person name="Copeland A.C."/>
            <person name="Dhillon B."/>
            <person name="Glaser F."/>
            <person name="Hesse C.N."/>
            <person name="Kosti I."/>
            <person name="LaButti K."/>
            <person name="Lindquist E.A."/>
            <person name="Lucas S."/>
            <person name="Salamov A.A."/>
            <person name="Bradshaw R.E."/>
            <person name="Ciuffetti L."/>
            <person name="Hamelin R.C."/>
            <person name="Kema G.H.J."/>
            <person name="Lawrence C."/>
            <person name="Scott J.A."/>
            <person name="Spatafora J.W."/>
            <person name="Turgeon B.G."/>
            <person name="de Wit P.J.G.M."/>
            <person name="Zhong S."/>
            <person name="Goodwin S.B."/>
            <person name="Grigoriev I.V."/>
        </authorList>
    </citation>
    <scope>NUCLEOTIDE SEQUENCE [LARGE SCALE GENOMIC DNA]</scope>
    <source>
        <strain evidence="9 10">UAMH 10762</strain>
    </source>
</reference>
<protein>
    <recommendedName>
        <fullName evidence="8">GIY-YIG domain-containing protein</fullName>
    </recommendedName>
</protein>
<dbReference type="Pfam" id="PF01541">
    <property type="entry name" value="GIY-YIG"/>
    <property type="match status" value="1"/>
</dbReference>
<dbReference type="eggNOG" id="KOG3005">
    <property type="taxonomic scope" value="Eukaryota"/>
</dbReference>
<name>M2N427_BAUPA</name>
<keyword evidence="7" id="KW-0539">Nucleus</keyword>
<evidence type="ECO:0000256" key="3">
    <source>
        <dbReference type="ARBA" id="ARBA00022763"/>
    </source>
</evidence>
<dbReference type="RefSeq" id="XP_007678720.1">
    <property type="nucleotide sequence ID" value="XM_007680530.1"/>
</dbReference>
<dbReference type="PROSITE" id="PS50164">
    <property type="entry name" value="GIY_YIG"/>
    <property type="match status" value="1"/>
</dbReference>
<dbReference type="SUPFAM" id="SSF82771">
    <property type="entry name" value="GIY-YIG endonuclease"/>
    <property type="match status" value="1"/>
</dbReference>
<feature type="non-terminal residue" evidence="9">
    <location>
        <position position="309"/>
    </location>
</feature>
<accession>M2N427</accession>
<dbReference type="PANTHER" id="PTHR20208">
    <property type="entry name" value="STRUCTURE-SPECIFIC ENDONUCLEASE SUBUNIT SLX1"/>
    <property type="match status" value="1"/>
</dbReference>
<dbReference type="CDD" id="cd10455">
    <property type="entry name" value="GIY-YIG_SLX1"/>
    <property type="match status" value="1"/>
</dbReference>
<keyword evidence="2" id="KW-0255">Endonuclease</keyword>
<dbReference type="InterPro" id="IPR027520">
    <property type="entry name" value="Slx1"/>
</dbReference>
<evidence type="ECO:0000259" key="8">
    <source>
        <dbReference type="PROSITE" id="PS50164"/>
    </source>
</evidence>
<keyword evidence="3" id="KW-0227">DNA damage</keyword>
<dbReference type="PANTHER" id="PTHR20208:SF10">
    <property type="entry name" value="STRUCTURE-SPECIFIC ENDONUCLEASE SUBUNIT SLX1"/>
    <property type="match status" value="1"/>
</dbReference>
<dbReference type="Pfam" id="PF21202">
    <property type="entry name" value="SLX1_C"/>
    <property type="match status" value="1"/>
</dbReference>
<dbReference type="OMA" id="HNRGCDF"/>
<dbReference type="Gene3D" id="3.40.1440.10">
    <property type="entry name" value="GIY-YIG endonuclease"/>
    <property type="match status" value="1"/>
</dbReference>
<dbReference type="EMBL" id="KB445559">
    <property type="protein sequence ID" value="EMC93774.1"/>
    <property type="molecule type" value="Genomic_DNA"/>
</dbReference>
<dbReference type="Proteomes" id="UP000011761">
    <property type="component" value="Unassembled WGS sequence"/>
</dbReference>
<evidence type="ECO:0000256" key="2">
    <source>
        <dbReference type="ARBA" id="ARBA00022759"/>
    </source>
</evidence>
<proteinExistence type="inferred from homology"/>
<dbReference type="GO" id="GO:0000724">
    <property type="term" value="P:double-strand break repair via homologous recombination"/>
    <property type="evidence" value="ECO:0007669"/>
    <property type="project" value="TreeGrafter"/>
</dbReference>
<dbReference type="InterPro" id="IPR035901">
    <property type="entry name" value="GIY-YIG_endonuc_sf"/>
</dbReference>
<dbReference type="InterPro" id="IPR000305">
    <property type="entry name" value="GIY-YIG_endonuc"/>
</dbReference>